<keyword evidence="2" id="KW-1185">Reference proteome</keyword>
<reference evidence="2" key="1">
    <citation type="journal article" date="2019" name="Int. J. Syst. Evol. Microbiol.">
        <title>The Global Catalogue of Microorganisms (GCM) 10K type strain sequencing project: providing services to taxonomists for standard genome sequencing and annotation.</title>
        <authorList>
            <consortium name="The Broad Institute Genomics Platform"/>
            <consortium name="The Broad Institute Genome Sequencing Center for Infectious Disease"/>
            <person name="Wu L."/>
            <person name="Ma J."/>
        </authorList>
    </citation>
    <scope>NUCLEOTIDE SEQUENCE [LARGE SCALE GENOMIC DNA]</scope>
    <source>
        <strain evidence="2">CCUG 62982</strain>
    </source>
</reference>
<proteinExistence type="predicted"/>
<evidence type="ECO:0000313" key="1">
    <source>
        <dbReference type="EMBL" id="MFD0945290.1"/>
    </source>
</evidence>
<name>A0ABW3H1F9_9SPHN</name>
<sequence>MIEAVVPVVMSGIEDAWKPIMANPQLAMRCEKPLEMKMLDVSDAADRKLFAGFLARYLVEFEKRKIASNATRLLELPGIPDMIQEVSEGVLGRACNLIKEALFLSVVDGRDEIDPGDLAVATERKFVSMGIIDYNPFTDGLPSVSPARRAA</sequence>
<comment type="caution">
    <text evidence="1">The sequence shown here is derived from an EMBL/GenBank/DDBJ whole genome shotgun (WGS) entry which is preliminary data.</text>
</comment>
<evidence type="ECO:0000313" key="2">
    <source>
        <dbReference type="Proteomes" id="UP001596977"/>
    </source>
</evidence>
<gene>
    <name evidence="1" type="ORF">ACFQ1E_02945</name>
</gene>
<accession>A0ABW3H1F9</accession>
<protein>
    <submittedName>
        <fullName evidence="1">Uncharacterized protein</fullName>
    </submittedName>
</protein>
<organism evidence="1 2">
    <name type="scientific">Sphingomonas canadensis</name>
    <dbReference type="NCBI Taxonomy" id="1219257"/>
    <lineage>
        <taxon>Bacteria</taxon>
        <taxon>Pseudomonadati</taxon>
        <taxon>Pseudomonadota</taxon>
        <taxon>Alphaproteobacteria</taxon>
        <taxon>Sphingomonadales</taxon>
        <taxon>Sphingomonadaceae</taxon>
        <taxon>Sphingomonas</taxon>
    </lineage>
</organism>
<dbReference type="EMBL" id="JBHTJG010000001">
    <property type="protein sequence ID" value="MFD0945290.1"/>
    <property type="molecule type" value="Genomic_DNA"/>
</dbReference>
<dbReference type="Proteomes" id="UP001596977">
    <property type="component" value="Unassembled WGS sequence"/>
</dbReference>